<sequence>MKSGGRIIFNPIGTDLLISQDSIDKQQGYPVIKASQLVQKARHQLTAKEL</sequence>
<dbReference type="AlphaFoldDB" id="A0ABD6VWF0"/>
<accession>A0ABD6VWF0</accession>
<proteinExistence type="predicted"/>
<organism evidence="1 2">
    <name type="scientific">Lacticaseibacillus paracasei</name>
    <name type="common">Lactobacillus paracasei</name>
    <dbReference type="NCBI Taxonomy" id="1597"/>
    <lineage>
        <taxon>Bacteria</taxon>
        <taxon>Bacillati</taxon>
        <taxon>Bacillota</taxon>
        <taxon>Bacilli</taxon>
        <taxon>Lactobacillales</taxon>
        <taxon>Lactobacillaceae</taxon>
        <taxon>Lacticaseibacillus</taxon>
    </lineage>
</organism>
<evidence type="ECO:0000313" key="2">
    <source>
        <dbReference type="Proteomes" id="UP000237433"/>
    </source>
</evidence>
<evidence type="ECO:0000313" key="1">
    <source>
        <dbReference type="EMBL" id="POE38773.1"/>
    </source>
</evidence>
<feature type="non-terminal residue" evidence="1">
    <location>
        <position position="50"/>
    </location>
</feature>
<dbReference type="EMBL" id="LGIY01000046">
    <property type="protein sequence ID" value="POE38773.1"/>
    <property type="molecule type" value="Genomic_DNA"/>
</dbReference>
<protein>
    <submittedName>
        <fullName evidence="1">Replication protein</fullName>
    </submittedName>
</protein>
<dbReference type="Proteomes" id="UP000237433">
    <property type="component" value="Unassembled WGS sequence"/>
</dbReference>
<gene>
    <name evidence="1" type="ORF">ACX51_15300</name>
</gene>
<name>A0ABD6VWF0_LACPA</name>
<reference evidence="1 2" key="1">
    <citation type="journal article" date="2015" name="J. Am. Soc. Brew. Chem.">
        <title>Dissolved carbon dioxide selects for lactic acid bacteria able to grow in and spoil packaged beer.</title>
        <authorList>
            <person name="Bergsveinson J."/>
            <person name="Redekop A."/>
            <person name="Zoerb S."/>
            <person name="Ziola B."/>
        </authorList>
    </citation>
    <scope>NUCLEOTIDE SEQUENCE [LARGE SCALE GENOMIC DNA]</scope>
    <source>
        <strain evidence="1 2">CCC B1205</strain>
    </source>
</reference>
<comment type="caution">
    <text evidence="1">The sequence shown here is derived from an EMBL/GenBank/DDBJ whole genome shotgun (WGS) entry which is preliminary data.</text>
</comment>